<evidence type="ECO:0000256" key="11">
    <source>
        <dbReference type="ARBA" id="ARBA00023152"/>
    </source>
</evidence>
<dbReference type="PATRIC" id="fig|449.7.peg.976"/>
<dbReference type="InterPro" id="IPR011037">
    <property type="entry name" value="Pyrv_Knase-like_insert_dom_sf"/>
</dbReference>
<dbReference type="PROSITE" id="PS00110">
    <property type="entry name" value="PYRUVATE_KINASE"/>
    <property type="match status" value="1"/>
</dbReference>
<dbReference type="KEGG" id="lha:LHA_0272"/>
<dbReference type="Gene3D" id="2.40.33.10">
    <property type="entry name" value="PK beta-barrel domain-like"/>
    <property type="match status" value="1"/>
</dbReference>
<keyword evidence="7" id="KW-0547">Nucleotide-binding</keyword>
<dbReference type="InterPro" id="IPR015793">
    <property type="entry name" value="Pyrv_Knase_brl"/>
</dbReference>
<dbReference type="InterPro" id="IPR015795">
    <property type="entry name" value="Pyrv_Knase_C"/>
</dbReference>
<comment type="similarity">
    <text evidence="3 14">Belongs to the pyruvate kinase family.</text>
</comment>
<dbReference type="GO" id="GO:0005524">
    <property type="term" value="F:ATP binding"/>
    <property type="evidence" value="ECO:0007669"/>
    <property type="project" value="UniProtKB-KW"/>
</dbReference>
<dbReference type="NCBIfam" id="NF004978">
    <property type="entry name" value="PRK06354.1"/>
    <property type="match status" value="1"/>
</dbReference>
<dbReference type="STRING" id="449.LHA_0272"/>
<keyword evidence="8 14" id="KW-0418">Kinase</keyword>
<dbReference type="GO" id="GO:0000287">
    <property type="term" value="F:magnesium ion binding"/>
    <property type="evidence" value="ECO:0007669"/>
    <property type="project" value="UniProtKB-UniRule"/>
</dbReference>
<evidence type="ECO:0000256" key="5">
    <source>
        <dbReference type="ARBA" id="ARBA00022679"/>
    </source>
</evidence>
<dbReference type="OrthoDB" id="9812123at2"/>
<evidence type="ECO:0000256" key="2">
    <source>
        <dbReference type="ARBA" id="ARBA00004997"/>
    </source>
</evidence>
<feature type="domain" description="Pyruvate kinase C-terminal" evidence="16">
    <location>
        <begin position="356"/>
        <end position="470"/>
    </location>
</feature>
<evidence type="ECO:0000313" key="18">
    <source>
        <dbReference type="Proteomes" id="UP000032803"/>
    </source>
</evidence>
<evidence type="ECO:0000256" key="13">
    <source>
        <dbReference type="NCBIfam" id="TIGR01064"/>
    </source>
</evidence>
<dbReference type="AlphaFoldDB" id="A0A0A8URH7"/>
<keyword evidence="9" id="KW-0067">ATP-binding</keyword>
<dbReference type="EC" id="2.7.1.40" evidence="4 13"/>
<keyword evidence="6" id="KW-0479">Metal-binding</keyword>
<dbReference type="GO" id="GO:0004743">
    <property type="term" value="F:pyruvate kinase activity"/>
    <property type="evidence" value="ECO:0007669"/>
    <property type="project" value="UniProtKB-UniRule"/>
</dbReference>
<dbReference type="Gene3D" id="3.40.1380.20">
    <property type="entry name" value="Pyruvate kinase, C-terminal domain"/>
    <property type="match status" value="1"/>
</dbReference>
<dbReference type="FunFam" id="2.40.33.10:FF:000001">
    <property type="entry name" value="Pyruvate kinase"/>
    <property type="match status" value="1"/>
</dbReference>
<evidence type="ECO:0000256" key="8">
    <source>
        <dbReference type="ARBA" id="ARBA00022777"/>
    </source>
</evidence>
<dbReference type="InterPro" id="IPR040442">
    <property type="entry name" value="Pyrv_kinase-like_dom_sf"/>
</dbReference>
<proteinExistence type="inferred from homology"/>
<dbReference type="NCBIfam" id="TIGR01064">
    <property type="entry name" value="pyruv_kin"/>
    <property type="match status" value="1"/>
</dbReference>
<keyword evidence="5 14" id="KW-0808">Transferase</keyword>
<gene>
    <name evidence="17" type="primary">pykA</name>
    <name evidence="17" type="ORF">LHA_0272</name>
</gene>
<organism evidence="17 18">
    <name type="scientific">Legionella hackeliae</name>
    <dbReference type="NCBI Taxonomy" id="449"/>
    <lineage>
        <taxon>Bacteria</taxon>
        <taxon>Pseudomonadati</taxon>
        <taxon>Pseudomonadota</taxon>
        <taxon>Gammaproteobacteria</taxon>
        <taxon>Legionellales</taxon>
        <taxon>Legionellaceae</taxon>
        <taxon>Legionella</taxon>
    </lineage>
</organism>
<keyword evidence="12 17" id="KW-0670">Pyruvate</keyword>
<comment type="catalytic activity">
    <reaction evidence="14">
        <text>pyruvate + ATP = phosphoenolpyruvate + ADP + H(+)</text>
        <dbReference type="Rhea" id="RHEA:18157"/>
        <dbReference type="ChEBI" id="CHEBI:15361"/>
        <dbReference type="ChEBI" id="CHEBI:15378"/>
        <dbReference type="ChEBI" id="CHEBI:30616"/>
        <dbReference type="ChEBI" id="CHEBI:58702"/>
        <dbReference type="ChEBI" id="CHEBI:456216"/>
        <dbReference type="EC" id="2.7.1.40"/>
    </reaction>
</comment>
<evidence type="ECO:0000256" key="14">
    <source>
        <dbReference type="RuleBase" id="RU000504"/>
    </source>
</evidence>
<evidence type="ECO:0000256" key="6">
    <source>
        <dbReference type="ARBA" id="ARBA00022723"/>
    </source>
</evidence>
<dbReference type="Proteomes" id="UP000032803">
    <property type="component" value="Chromosome I"/>
</dbReference>
<dbReference type="EMBL" id="LN681225">
    <property type="protein sequence ID" value="CEK09384.1"/>
    <property type="molecule type" value="Genomic_DNA"/>
</dbReference>
<dbReference type="UniPathway" id="UPA00109">
    <property type="reaction ID" value="UER00188"/>
</dbReference>
<evidence type="ECO:0000256" key="1">
    <source>
        <dbReference type="ARBA" id="ARBA00001958"/>
    </source>
</evidence>
<dbReference type="PANTHER" id="PTHR11817">
    <property type="entry name" value="PYRUVATE KINASE"/>
    <property type="match status" value="1"/>
</dbReference>
<dbReference type="GO" id="GO:0016301">
    <property type="term" value="F:kinase activity"/>
    <property type="evidence" value="ECO:0007669"/>
    <property type="project" value="UniProtKB-KW"/>
</dbReference>
<evidence type="ECO:0000256" key="12">
    <source>
        <dbReference type="ARBA" id="ARBA00023317"/>
    </source>
</evidence>
<dbReference type="InterPro" id="IPR015806">
    <property type="entry name" value="Pyrv_Knase_insert_dom_sf"/>
</dbReference>
<dbReference type="Pfam" id="PF00224">
    <property type="entry name" value="PK"/>
    <property type="match status" value="1"/>
</dbReference>
<evidence type="ECO:0000256" key="9">
    <source>
        <dbReference type="ARBA" id="ARBA00022840"/>
    </source>
</evidence>
<dbReference type="Pfam" id="PF02887">
    <property type="entry name" value="PK_C"/>
    <property type="match status" value="1"/>
</dbReference>
<evidence type="ECO:0000259" key="15">
    <source>
        <dbReference type="Pfam" id="PF00224"/>
    </source>
</evidence>
<dbReference type="RefSeq" id="WP_045104925.1">
    <property type="nucleotide sequence ID" value="NZ_LN681225.1"/>
</dbReference>
<evidence type="ECO:0000259" key="16">
    <source>
        <dbReference type="Pfam" id="PF02887"/>
    </source>
</evidence>
<dbReference type="InterPro" id="IPR015813">
    <property type="entry name" value="Pyrv/PenolPyrv_kinase-like_dom"/>
</dbReference>
<name>A0A0A8URH7_LEGHA</name>
<dbReference type="PRINTS" id="PR01050">
    <property type="entry name" value="PYRUVTKNASE"/>
</dbReference>
<dbReference type="SUPFAM" id="SSF51621">
    <property type="entry name" value="Phosphoenolpyruvate/pyruvate domain"/>
    <property type="match status" value="1"/>
</dbReference>
<dbReference type="SUPFAM" id="SSF52935">
    <property type="entry name" value="PK C-terminal domain-like"/>
    <property type="match status" value="1"/>
</dbReference>
<comment type="pathway">
    <text evidence="2 14">Carbohydrate degradation; glycolysis; pyruvate from D-glyceraldehyde 3-phosphate: step 5/5.</text>
</comment>
<dbReference type="InterPro" id="IPR001697">
    <property type="entry name" value="Pyr_Knase"/>
</dbReference>
<dbReference type="Gene3D" id="3.20.20.60">
    <property type="entry name" value="Phosphoenolpyruvate-binding domains"/>
    <property type="match status" value="1"/>
</dbReference>
<dbReference type="NCBIfam" id="NF004491">
    <property type="entry name" value="PRK05826.1"/>
    <property type="match status" value="1"/>
</dbReference>
<evidence type="ECO:0000256" key="10">
    <source>
        <dbReference type="ARBA" id="ARBA00022842"/>
    </source>
</evidence>
<dbReference type="InterPro" id="IPR036918">
    <property type="entry name" value="Pyrv_Knase_C_sf"/>
</dbReference>
<keyword evidence="18" id="KW-1185">Reference proteome</keyword>
<feature type="domain" description="Pyruvate kinase barrel" evidence="15">
    <location>
        <begin position="3"/>
        <end position="323"/>
    </location>
</feature>
<dbReference type="SUPFAM" id="SSF50800">
    <property type="entry name" value="PK beta-barrel domain-like"/>
    <property type="match status" value="1"/>
</dbReference>
<reference evidence="18" key="1">
    <citation type="submission" date="2014-09" db="EMBL/GenBank/DDBJ databases">
        <authorList>
            <person name="Gomez-Valero L."/>
        </authorList>
    </citation>
    <scope>NUCLEOTIDE SEQUENCE [LARGE SCALE GENOMIC DNA]</scope>
    <source>
        <strain evidence="18">ATCC35250</strain>
    </source>
</reference>
<evidence type="ECO:0000256" key="7">
    <source>
        <dbReference type="ARBA" id="ARBA00022741"/>
    </source>
</evidence>
<accession>A0A0A8URH7</accession>
<evidence type="ECO:0000256" key="3">
    <source>
        <dbReference type="ARBA" id="ARBA00008663"/>
    </source>
</evidence>
<sequence length="472" mass="51440">MLRRTKIVATLGPACSDPSTLHAILAAGVNVLRINFSHAESGIFQIVEKARAIADELNHPLAIMADLQGPKLRIGRFKDNQITLHDKQIFTLNCSTQELGDEHTVSVAYKNLCYELNVGDHLLLDDGLIELKVTAITPPLIQCVVLEGGVLRNNKGLNRKGGGLAARALTEKDKKDLQTAVALDVDYLTLSFVRDAQDIKEARELLAGLNARAIPIIAKIERTEALHHLVEIINASDAVMVARGDLGVEIGPAEVPAIQKKIIEQSRRLDKVVITATQMMESMIHHSQPTRAEVSDVANAILDGTDAVMLSAETATGKFPVKVIQMVDSICKSSEKHAGFFYNAENESCYYQRADQAIAMATMHAANHFPIKAIVALTESGASAIWMSRQHSTVPIYAVTANVGTVGKLSLVNNVFPIHIDYHSLADQEVNKGVLNHLMHQGYLKKNTFILLTRGHKIGEPGGTNCMQIIKV</sequence>
<dbReference type="GO" id="GO:0030955">
    <property type="term" value="F:potassium ion binding"/>
    <property type="evidence" value="ECO:0007669"/>
    <property type="project" value="UniProtKB-UniRule"/>
</dbReference>
<protein>
    <recommendedName>
        <fullName evidence="4 13">Pyruvate kinase</fullName>
        <ecNumber evidence="4 13">2.7.1.40</ecNumber>
    </recommendedName>
</protein>
<evidence type="ECO:0000313" key="17">
    <source>
        <dbReference type="EMBL" id="CEK09384.1"/>
    </source>
</evidence>
<dbReference type="HOGENOM" id="CLU_015439_0_2_6"/>
<comment type="cofactor">
    <cofactor evidence="1">
        <name>K(+)</name>
        <dbReference type="ChEBI" id="CHEBI:29103"/>
    </cofactor>
</comment>
<dbReference type="InterPro" id="IPR018209">
    <property type="entry name" value="Pyrv_Knase_AS"/>
</dbReference>
<keyword evidence="11 14" id="KW-0324">Glycolysis</keyword>
<evidence type="ECO:0000256" key="4">
    <source>
        <dbReference type="ARBA" id="ARBA00012142"/>
    </source>
</evidence>
<keyword evidence="10 14" id="KW-0460">Magnesium</keyword>